<evidence type="ECO:0000256" key="1">
    <source>
        <dbReference type="ARBA" id="ARBA00004141"/>
    </source>
</evidence>
<evidence type="ECO:0000256" key="4">
    <source>
        <dbReference type="ARBA" id="ARBA00022989"/>
    </source>
</evidence>
<accession>A0AAW0EE75</accession>
<comment type="similarity">
    <text evidence="2">Belongs to the TspO/BZRP family.</text>
</comment>
<feature type="transmembrane region" description="Helical" evidence="6">
    <location>
        <begin position="150"/>
        <end position="174"/>
    </location>
</feature>
<feature type="transmembrane region" description="Helical" evidence="6">
    <location>
        <begin position="100"/>
        <end position="117"/>
    </location>
</feature>
<evidence type="ECO:0000256" key="3">
    <source>
        <dbReference type="ARBA" id="ARBA00022692"/>
    </source>
</evidence>
<dbReference type="FunFam" id="1.20.1260.100:FF:000001">
    <property type="entry name" value="translocator protein 2"/>
    <property type="match status" value="1"/>
</dbReference>
<dbReference type="Gene3D" id="1.20.1260.100">
    <property type="entry name" value="TspO/MBR protein"/>
    <property type="match status" value="1"/>
</dbReference>
<comment type="caution">
    <text evidence="7">The sequence shown here is derived from an EMBL/GenBank/DDBJ whole genome shotgun (WGS) entry which is preliminary data.</text>
</comment>
<dbReference type="EMBL" id="JAWWNJ010000002">
    <property type="protein sequence ID" value="KAK7061789.1"/>
    <property type="molecule type" value="Genomic_DNA"/>
</dbReference>
<dbReference type="InterPro" id="IPR004307">
    <property type="entry name" value="TspO_MBR"/>
</dbReference>
<reference evidence="7 8" key="1">
    <citation type="journal article" date="2024" name="J Genomics">
        <title>Draft genome sequencing and assembly of Favolaschia claudopus CIRM-BRFM 2984 isolated from oak limbs.</title>
        <authorList>
            <person name="Navarro D."/>
            <person name="Drula E."/>
            <person name="Chaduli D."/>
            <person name="Cazenave R."/>
            <person name="Ahrendt S."/>
            <person name="Wang J."/>
            <person name="Lipzen A."/>
            <person name="Daum C."/>
            <person name="Barry K."/>
            <person name="Grigoriev I.V."/>
            <person name="Favel A."/>
            <person name="Rosso M.N."/>
            <person name="Martin F."/>
        </authorList>
    </citation>
    <scope>NUCLEOTIDE SEQUENCE [LARGE SCALE GENOMIC DNA]</scope>
    <source>
        <strain evidence="7 8">CIRM-BRFM 2984</strain>
    </source>
</reference>
<keyword evidence="3 6" id="KW-0812">Transmembrane</keyword>
<dbReference type="InterPro" id="IPR038330">
    <property type="entry name" value="TspO/MBR-related_sf"/>
</dbReference>
<dbReference type="GO" id="GO:0033013">
    <property type="term" value="P:tetrapyrrole metabolic process"/>
    <property type="evidence" value="ECO:0007669"/>
    <property type="project" value="UniProtKB-ARBA"/>
</dbReference>
<feature type="transmembrane region" description="Helical" evidence="6">
    <location>
        <begin position="124"/>
        <end position="144"/>
    </location>
</feature>
<dbReference type="PANTHER" id="PTHR10057">
    <property type="entry name" value="PERIPHERAL-TYPE BENZODIAZEPINE RECEPTOR"/>
    <property type="match status" value="1"/>
</dbReference>
<protein>
    <submittedName>
        <fullName evidence="7">TspO/MBR-like protein</fullName>
    </submittedName>
</protein>
<evidence type="ECO:0000256" key="6">
    <source>
        <dbReference type="SAM" id="Phobius"/>
    </source>
</evidence>
<comment type="subcellular location">
    <subcellularLocation>
        <location evidence="1">Membrane</location>
        <topology evidence="1">Multi-pass membrane protein</topology>
    </subcellularLocation>
</comment>
<evidence type="ECO:0000313" key="8">
    <source>
        <dbReference type="Proteomes" id="UP001362999"/>
    </source>
</evidence>
<name>A0AAW0EE75_9AGAR</name>
<organism evidence="7 8">
    <name type="scientific">Favolaschia claudopus</name>
    <dbReference type="NCBI Taxonomy" id="2862362"/>
    <lineage>
        <taxon>Eukaryota</taxon>
        <taxon>Fungi</taxon>
        <taxon>Dikarya</taxon>
        <taxon>Basidiomycota</taxon>
        <taxon>Agaricomycotina</taxon>
        <taxon>Agaricomycetes</taxon>
        <taxon>Agaricomycetidae</taxon>
        <taxon>Agaricales</taxon>
        <taxon>Marasmiineae</taxon>
        <taxon>Mycenaceae</taxon>
        <taxon>Favolaschia</taxon>
    </lineage>
</organism>
<feature type="transmembrane region" description="Helical" evidence="6">
    <location>
        <begin position="60"/>
        <end position="80"/>
    </location>
</feature>
<evidence type="ECO:0000256" key="5">
    <source>
        <dbReference type="ARBA" id="ARBA00023136"/>
    </source>
</evidence>
<keyword evidence="5 6" id="KW-0472">Membrane</keyword>
<proteinExistence type="inferred from homology"/>
<sequence>MSSAELRLPAVLLTAARVPLIAVGLPLGLGFFSGRPTAKVVQSDWYKNLRTPPGRPPRQVFPIVWPLLYISMGYASHLTVRALDNAASPSARSDLKLALGLYYTQLGLNFLWTPLFFGAKKTGIALLNIGSLTATTFFMTNLLAAHAPGASYMLLPYCLWLSFAAYLNAGIWWLNRREKGE</sequence>
<dbReference type="AlphaFoldDB" id="A0AAW0EE75"/>
<dbReference type="PANTHER" id="PTHR10057:SF0">
    <property type="entry name" value="TRANSLOCATOR PROTEIN"/>
    <property type="match status" value="1"/>
</dbReference>
<dbReference type="Pfam" id="PF03073">
    <property type="entry name" value="TspO_MBR"/>
    <property type="match status" value="1"/>
</dbReference>
<dbReference type="GO" id="GO:0005741">
    <property type="term" value="C:mitochondrial outer membrane"/>
    <property type="evidence" value="ECO:0007669"/>
    <property type="project" value="TreeGrafter"/>
</dbReference>
<dbReference type="CDD" id="cd15904">
    <property type="entry name" value="TSPO_MBR"/>
    <property type="match status" value="1"/>
</dbReference>
<gene>
    <name evidence="7" type="ORF">R3P38DRAFT_2831526</name>
</gene>
<dbReference type="Proteomes" id="UP001362999">
    <property type="component" value="Unassembled WGS sequence"/>
</dbReference>
<dbReference type="PIRSF" id="PIRSF005859">
    <property type="entry name" value="PBR"/>
    <property type="match status" value="1"/>
</dbReference>
<evidence type="ECO:0000313" key="7">
    <source>
        <dbReference type="EMBL" id="KAK7061789.1"/>
    </source>
</evidence>
<feature type="transmembrane region" description="Helical" evidence="6">
    <location>
        <begin position="12"/>
        <end position="32"/>
    </location>
</feature>
<evidence type="ECO:0000256" key="2">
    <source>
        <dbReference type="ARBA" id="ARBA00007524"/>
    </source>
</evidence>
<keyword evidence="4 6" id="KW-1133">Transmembrane helix</keyword>
<keyword evidence="8" id="KW-1185">Reference proteome</keyword>